<evidence type="ECO:0000256" key="6">
    <source>
        <dbReference type="ARBA" id="ARBA00022898"/>
    </source>
</evidence>
<feature type="domain" description="Aminotransferase class I/classII large" evidence="7">
    <location>
        <begin position="51"/>
        <end position="394"/>
    </location>
</feature>
<dbReference type="Gene3D" id="3.90.1150.10">
    <property type="entry name" value="Aspartate Aminotransferase, domain 1"/>
    <property type="match status" value="1"/>
</dbReference>
<dbReference type="EMBL" id="VBAP01000018">
    <property type="protein sequence ID" value="TMI76547.1"/>
    <property type="molecule type" value="Genomic_DNA"/>
</dbReference>
<dbReference type="InterPro" id="IPR004839">
    <property type="entry name" value="Aminotransferase_I/II_large"/>
</dbReference>
<accession>A0A537IZ51</accession>
<dbReference type="PANTHER" id="PTHR42790">
    <property type="entry name" value="AMINOTRANSFERASE"/>
    <property type="match status" value="1"/>
</dbReference>
<dbReference type="InterPro" id="IPR050859">
    <property type="entry name" value="Class-I_PLP-dep_aminotransf"/>
</dbReference>
<comment type="cofactor">
    <cofactor evidence="1">
        <name>pyridoxal 5'-phosphate</name>
        <dbReference type="ChEBI" id="CHEBI:597326"/>
    </cofactor>
</comment>
<proteinExistence type="inferred from homology"/>
<keyword evidence="4 8" id="KW-0032">Aminotransferase</keyword>
<evidence type="ECO:0000259" key="7">
    <source>
        <dbReference type="Pfam" id="PF00155"/>
    </source>
</evidence>
<evidence type="ECO:0000256" key="4">
    <source>
        <dbReference type="ARBA" id="ARBA00022576"/>
    </source>
</evidence>
<evidence type="ECO:0000313" key="9">
    <source>
        <dbReference type="Proteomes" id="UP000318834"/>
    </source>
</evidence>
<dbReference type="InterPro" id="IPR015421">
    <property type="entry name" value="PyrdxlP-dep_Trfase_major"/>
</dbReference>
<protein>
    <submittedName>
        <fullName evidence="8">PLP-dependent aminotransferase family protein</fullName>
    </submittedName>
</protein>
<evidence type="ECO:0000256" key="5">
    <source>
        <dbReference type="ARBA" id="ARBA00022679"/>
    </source>
</evidence>
<dbReference type="GO" id="GO:0008483">
    <property type="term" value="F:transaminase activity"/>
    <property type="evidence" value="ECO:0007669"/>
    <property type="project" value="UniProtKB-KW"/>
</dbReference>
<dbReference type="SUPFAM" id="SSF53383">
    <property type="entry name" value="PLP-dependent transferases"/>
    <property type="match status" value="1"/>
</dbReference>
<dbReference type="PANTHER" id="PTHR42790:SF19">
    <property type="entry name" value="KYNURENINE_ALPHA-AMINOADIPATE AMINOTRANSFERASE, MITOCHONDRIAL"/>
    <property type="match status" value="1"/>
</dbReference>
<sequence>MMPLDWQEFYSASARVMTRSLIRELLKLTRRGGIISFAGGLPDPATFPVDEIKAIATRLLDREANLVLQYGPTEGDARLRDELVKWMAKDGIHASRDQVLVTLGSQQGLDLVGRVFLDPGDHVIVELPTYMAALQVFRSYRAEMLGVPQDGSGMRMDLLEETLARLARDGRRPKFIYVGPDFQNPSGATMSEDRRTRLLDLAQQYRTLVVEDNPYRELCFEGAPPPPLAALDREGRVIYLSTFSKTLCPGLRIAWMAASEEFIRQFVTAKQGMDLCCPALTQAIAAEFCAAGHIYDRVGAIVERYRRKRDTMLAALSREMPPGVTWTHPHGGLFLWVRLPEGMDTERMLPPAVEEGVAYVVGSGFHADGGGRNAMRLNFSFPSEAEIEEGVRRLARLVKKNLPTAVRAK</sequence>
<reference evidence="8 9" key="1">
    <citation type="journal article" date="2019" name="Nat. Microbiol.">
        <title>Mediterranean grassland soil C-N compound turnover is dependent on rainfall and depth, and is mediated by genomically divergent microorganisms.</title>
        <authorList>
            <person name="Diamond S."/>
            <person name="Andeer P.F."/>
            <person name="Li Z."/>
            <person name="Crits-Christoph A."/>
            <person name="Burstein D."/>
            <person name="Anantharaman K."/>
            <person name="Lane K.R."/>
            <person name="Thomas B.C."/>
            <person name="Pan C."/>
            <person name="Northen T.R."/>
            <person name="Banfield J.F."/>
        </authorList>
    </citation>
    <scope>NUCLEOTIDE SEQUENCE [LARGE SCALE GENOMIC DNA]</scope>
    <source>
        <strain evidence="8">NP_8</strain>
    </source>
</reference>
<dbReference type="GO" id="GO:0030170">
    <property type="term" value="F:pyridoxal phosphate binding"/>
    <property type="evidence" value="ECO:0007669"/>
    <property type="project" value="InterPro"/>
</dbReference>
<name>A0A537IZ51_9BACT</name>
<dbReference type="Proteomes" id="UP000318834">
    <property type="component" value="Unassembled WGS sequence"/>
</dbReference>
<dbReference type="InterPro" id="IPR015422">
    <property type="entry name" value="PyrdxlP-dep_Trfase_small"/>
</dbReference>
<dbReference type="AlphaFoldDB" id="A0A537IZ51"/>
<dbReference type="GO" id="GO:1901605">
    <property type="term" value="P:alpha-amino acid metabolic process"/>
    <property type="evidence" value="ECO:0007669"/>
    <property type="project" value="TreeGrafter"/>
</dbReference>
<comment type="caution">
    <text evidence="8">The sequence shown here is derived from an EMBL/GenBank/DDBJ whole genome shotgun (WGS) entry which is preliminary data.</text>
</comment>
<dbReference type="Gene3D" id="3.40.640.10">
    <property type="entry name" value="Type I PLP-dependent aspartate aminotransferase-like (Major domain)"/>
    <property type="match status" value="1"/>
</dbReference>
<comment type="subunit">
    <text evidence="3">Homodimer.</text>
</comment>
<keyword evidence="6" id="KW-0663">Pyridoxal phosphate</keyword>
<dbReference type="InterPro" id="IPR015424">
    <property type="entry name" value="PyrdxlP-dep_Trfase"/>
</dbReference>
<evidence type="ECO:0000256" key="1">
    <source>
        <dbReference type="ARBA" id="ARBA00001933"/>
    </source>
</evidence>
<gene>
    <name evidence="8" type="ORF">E6H05_03385</name>
</gene>
<dbReference type="FunFam" id="3.40.640.10:FF:000053">
    <property type="entry name" value="Aminotransferase, class I"/>
    <property type="match status" value="1"/>
</dbReference>
<dbReference type="CDD" id="cd00609">
    <property type="entry name" value="AAT_like"/>
    <property type="match status" value="1"/>
</dbReference>
<dbReference type="Pfam" id="PF00155">
    <property type="entry name" value="Aminotran_1_2"/>
    <property type="match status" value="1"/>
</dbReference>
<keyword evidence="5 8" id="KW-0808">Transferase</keyword>
<organism evidence="8 9">
    <name type="scientific">Candidatus Segetimicrobium genomatis</name>
    <dbReference type="NCBI Taxonomy" id="2569760"/>
    <lineage>
        <taxon>Bacteria</taxon>
        <taxon>Bacillati</taxon>
        <taxon>Candidatus Sysuimicrobiota</taxon>
        <taxon>Candidatus Sysuimicrobiia</taxon>
        <taxon>Candidatus Sysuimicrobiales</taxon>
        <taxon>Candidatus Segetimicrobiaceae</taxon>
        <taxon>Candidatus Segetimicrobium</taxon>
    </lineage>
</organism>
<comment type="similarity">
    <text evidence="2">Belongs to the class-I pyridoxal-phosphate-dependent aminotransferase family.</text>
</comment>
<evidence type="ECO:0000256" key="2">
    <source>
        <dbReference type="ARBA" id="ARBA00007441"/>
    </source>
</evidence>
<evidence type="ECO:0000313" key="8">
    <source>
        <dbReference type="EMBL" id="TMI76547.1"/>
    </source>
</evidence>
<evidence type="ECO:0000256" key="3">
    <source>
        <dbReference type="ARBA" id="ARBA00011738"/>
    </source>
</evidence>